<feature type="binding site" evidence="7">
    <location>
        <position position="110"/>
    </location>
    <ligand>
        <name>Mg(2+)</name>
        <dbReference type="ChEBI" id="CHEBI:18420"/>
    </ligand>
</feature>
<dbReference type="CDD" id="cd01630">
    <property type="entry name" value="HAD_KDO-like"/>
    <property type="match status" value="1"/>
</dbReference>
<keyword evidence="4 7" id="KW-0479">Metal-binding</keyword>
<accession>A0A6I3S0M1</accession>
<gene>
    <name evidence="8" type="ORF">BN533_01311</name>
    <name evidence="9" type="ORF">GMD11_08015</name>
    <name evidence="10" type="ORF">GMD18_07670</name>
</gene>
<dbReference type="Gene3D" id="3.40.50.1000">
    <property type="entry name" value="HAD superfamily/HAD-like"/>
    <property type="match status" value="1"/>
</dbReference>
<dbReference type="InterPro" id="IPR050793">
    <property type="entry name" value="CMP-NeuNAc_synthase"/>
</dbReference>
<dbReference type="PIRSF" id="PIRSF006118">
    <property type="entry name" value="KDO8-P_Ptase"/>
    <property type="match status" value="1"/>
</dbReference>
<comment type="cofactor">
    <cofactor evidence="1 7">
        <name>Mg(2+)</name>
        <dbReference type="ChEBI" id="CHEBI:18420"/>
    </cofactor>
</comment>
<dbReference type="PANTHER" id="PTHR21485:SF3">
    <property type="entry name" value="N-ACYLNEURAMINATE CYTIDYLYLTRANSFERASE"/>
    <property type="match status" value="1"/>
</dbReference>
<reference evidence="8" key="1">
    <citation type="submission" date="2012-11" db="EMBL/GenBank/DDBJ databases">
        <title>Dependencies among metagenomic species, viruses, plasmids and units of genetic variation.</title>
        <authorList>
            <person name="Nielsen H.B."/>
            <person name="Almeida M."/>
            <person name="Juncker A.S."/>
            <person name="Rasmussen S."/>
            <person name="Li J."/>
            <person name="Sunagawa S."/>
            <person name="Plichta D."/>
            <person name="Gautier L."/>
            <person name="Le Chatelier E."/>
            <person name="Peletier E."/>
            <person name="Bonde I."/>
            <person name="Nielsen T."/>
            <person name="Manichanh C."/>
            <person name="Arumugam M."/>
            <person name="Batto J."/>
            <person name="Santos M.B.Q.D."/>
            <person name="Blom N."/>
            <person name="Borruel N."/>
            <person name="Burgdorf K.S."/>
            <person name="Boumezbeur F."/>
            <person name="Casellas F."/>
            <person name="Dore J."/>
            <person name="Guarner F."/>
            <person name="Hansen T."/>
            <person name="Hildebrand F."/>
            <person name="Kaas R.S."/>
            <person name="Kennedy S."/>
            <person name="Kristiansen K."/>
            <person name="Kultima J.R."/>
            <person name="Leonard P."/>
            <person name="Levenez F."/>
            <person name="Lund O."/>
            <person name="Moumen B."/>
            <person name="Le Paslier D."/>
            <person name="Pons N."/>
            <person name="Pedersen O."/>
            <person name="Prifti E."/>
            <person name="Qin J."/>
            <person name="Raes J."/>
            <person name="Tap J."/>
            <person name="Tims S."/>
            <person name="Ussery D.W."/>
            <person name="Yamada T."/>
            <person name="MetaHit consortium"/>
            <person name="Renault P."/>
            <person name="Sicheritz-Ponten T."/>
            <person name="Bork P."/>
            <person name="Wang J."/>
            <person name="Brunak S."/>
            <person name="Ehrlich S.D."/>
        </authorList>
    </citation>
    <scope>NUCLEOTIDE SEQUENCE [LARGE SCALE GENOMIC DNA]</scope>
</reference>
<dbReference type="Proteomes" id="UP000443070">
    <property type="component" value="Unassembled WGS sequence"/>
</dbReference>
<dbReference type="SUPFAM" id="SSF56784">
    <property type="entry name" value="HAD-like"/>
    <property type="match status" value="1"/>
</dbReference>
<reference evidence="11 12" key="2">
    <citation type="journal article" date="2019" name="Nat. Med.">
        <title>A library of human gut bacterial isolates paired with longitudinal multiomics data enables mechanistic microbiome research.</title>
        <authorList>
            <person name="Poyet M."/>
            <person name="Groussin M."/>
            <person name="Gibbons S.M."/>
            <person name="Avila-Pacheco J."/>
            <person name="Jiang X."/>
            <person name="Kearney S.M."/>
            <person name="Perrotta A.R."/>
            <person name="Berdy B."/>
            <person name="Zhao S."/>
            <person name="Lieberman T.D."/>
            <person name="Swanson P.K."/>
            <person name="Smith M."/>
            <person name="Roesemann S."/>
            <person name="Alexander J.E."/>
            <person name="Rich S.A."/>
            <person name="Livny J."/>
            <person name="Vlamakis H."/>
            <person name="Clish C."/>
            <person name="Bullock K."/>
            <person name="Deik A."/>
            <person name="Scott J."/>
            <person name="Pierce K.A."/>
            <person name="Xavier R.J."/>
            <person name="Alm E.J."/>
        </authorList>
    </citation>
    <scope>NUCLEOTIDE SEQUENCE [LARGE SCALE GENOMIC DNA]</scope>
    <source>
        <strain evidence="9 12">BIOML-A13</strain>
        <strain evidence="10 11">BIOML-A3</strain>
    </source>
</reference>
<dbReference type="InterPro" id="IPR036412">
    <property type="entry name" value="HAD-like_sf"/>
</dbReference>
<evidence type="ECO:0000256" key="6">
    <source>
        <dbReference type="ARBA" id="ARBA00022842"/>
    </source>
</evidence>
<evidence type="ECO:0000256" key="2">
    <source>
        <dbReference type="ARBA" id="ARBA00005893"/>
    </source>
</evidence>
<evidence type="ECO:0000313" key="10">
    <source>
        <dbReference type="EMBL" id="MTU04271.1"/>
    </source>
</evidence>
<dbReference type="GO" id="GO:0046872">
    <property type="term" value="F:metal ion binding"/>
    <property type="evidence" value="ECO:0007669"/>
    <property type="project" value="UniProtKB-KW"/>
</dbReference>
<evidence type="ECO:0000313" key="12">
    <source>
        <dbReference type="Proteomes" id="UP000484547"/>
    </source>
</evidence>
<dbReference type="STRING" id="1262914.BN533_01311"/>
<evidence type="ECO:0000256" key="4">
    <source>
        <dbReference type="ARBA" id="ARBA00022723"/>
    </source>
</evidence>
<dbReference type="FunFam" id="3.40.50.1000:FF:000029">
    <property type="entry name" value="3-deoxy-D-manno-octulosonate 8-phosphate phosphatase KdsC"/>
    <property type="match status" value="1"/>
</dbReference>
<accession>R6II67</accession>
<evidence type="ECO:0000256" key="7">
    <source>
        <dbReference type="PIRSR" id="PIRSR006118-2"/>
    </source>
</evidence>
<dbReference type="InterPro" id="IPR010023">
    <property type="entry name" value="KdsC_fam"/>
</dbReference>
<organism evidence="8">
    <name type="scientific">Phascolarctobacterium faecium</name>
    <dbReference type="NCBI Taxonomy" id="33025"/>
    <lineage>
        <taxon>Bacteria</taxon>
        <taxon>Bacillati</taxon>
        <taxon>Bacillota</taxon>
        <taxon>Negativicutes</taxon>
        <taxon>Acidaminococcales</taxon>
        <taxon>Acidaminococcaceae</taxon>
        <taxon>Phascolarctobacterium</taxon>
    </lineage>
</organism>
<dbReference type="InterPro" id="IPR006549">
    <property type="entry name" value="HAD-SF_hydro_IIIA"/>
</dbReference>
<name>R6II67_9FIRM</name>
<dbReference type="OrthoDB" id="9805604at2"/>
<keyword evidence="5 9" id="KW-0378">Hydrolase</keyword>
<evidence type="ECO:0000256" key="5">
    <source>
        <dbReference type="ARBA" id="ARBA00022801"/>
    </source>
</evidence>
<comment type="caution">
    <text evidence="8">The sequence shown here is derived from an EMBL/GenBank/DDBJ whole genome shotgun (WGS) entry which is preliminary data.</text>
</comment>
<feature type="binding site" evidence="7">
    <location>
        <position position="19"/>
    </location>
    <ligand>
        <name>substrate</name>
    </ligand>
</feature>
<dbReference type="RefSeq" id="WP_021718211.1">
    <property type="nucleotide sequence ID" value="NZ_CATWQF010000003.1"/>
</dbReference>
<comment type="subunit">
    <text evidence="3">Homotetramer.</text>
</comment>
<evidence type="ECO:0000313" key="8">
    <source>
        <dbReference type="EMBL" id="CDB46254.1"/>
    </source>
</evidence>
<dbReference type="NCBIfam" id="TIGR01670">
    <property type="entry name" value="KdsC-phosphatas"/>
    <property type="match status" value="1"/>
</dbReference>
<dbReference type="GO" id="GO:0008781">
    <property type="term" value="F:N-acylneuraminate cytidylyltransferase activity"/>
    <property type="evidence" value="ECO:0007669"/>
    <property type="project" value="TreeGrafter"/>
</dbReference>
<evidence type="ECO:0000313" key="11">
    <source>
        <dbReference type="Proteomes" id="UP000443070"/>
    </source>
</evidence>
<comment type="similarity">
    <text evidence="2">Belongs to the KdsC family.</text>
</comment>
<dbReference type="SFLD" id="SFLDG01136">
    <property type="entry name" value="C1.6:_Phosphoserine_Phosphatas"/>
    <property type="match status" value="1"/>
</dbReference>
<dbReference type="EMBL" id="WNBW01000005">
    <property type="protein sequence ID" value="MTU04271.1"/>
    <property type="molecule type" value="Genomic_DNA"/>
</dbReference>
<dbReference type="EMBL" id="WNBM01000005">
    <property type="protein sequence ID" value="MTT76207.1"/>
    <property type="molecule type" value="Genomic_DNA"/>
</dbReference>
<dbReference type="Pfam" id="PF08282">
    <property type="entry name" value="Hydrolase_3"/>
    <property type="match status" value="1"/>
</dbReference>
<keyword evidence="11" id="KW-1185">Reference proteome</keyword>
<proteinExistence type="inferred from homology"/>
<dbReference type="Proteomes" id="UP000484547">
    <property type="component" value="Unassembled WGS sequence"/>
</dbReference>
<evidence type="ECO:0000313" key="9">
    <source>
        <dbReference type="EMBL" id="MTT76207.1"/>
    </source>
</evidence>
<dbReference type="SFLD" id="SFLDS00003">
    <property type="entry name" value="Haloacid_Dehalogenase"/>
    <property type="match status" value="1"/>
</dbReference>
<dbReference type="SFLD" id="SFLDG01138">
    <property type="entry name" value="C1.6.2:_Deoxy-d-mannose-octulo"/>
    <property type="match status" value="1"/>
</dbReference>
<dbReference type="AlphaFoldDB" id="R6II67"/>
<keyword evidence="6 7" id="KW-0460">Magnesium</keyword>
<sequence length="181" mass="19774">MKNIEKAAQIIKLLVLDVDGVMTDGSIYLDAEQELFKSFNAKDGMGISCAIRCGLQVAIITGRCSPIIRRRARELGIVEVCENVKEKRSALAELLQKYNLSLNETAYVGDDLNDLPVLTQVGLACAPADAVEEVKQVCHFVAEKKGGCGAVRQITEFILNARGDWDKIVNSYLQEGQGDAQ</sequence>
<dbReference type="EMBL" id="CBDS010000079">
    <property type="protein sequence ID" value="CDB46254.1"/>
    <property type="molecule type" value="Genomic_DNA"/>
</dbReference>
<dbReference type="PANTHER" id="PTHR21485">
    <property type="entry name" value="HAD SUPERFAMILY MEMBERS CMAS AND KDSC"/>
    <property type="match status" value="1"/>
</dbReference>
<feature type="binding site" evidence="7">
    <location>
        <position position="17"/>
    </location>
    <ligand>
        <name>Mg(2+)</name>
        <dbReference type="ChEBI" id="CHEBI:18420"/>
    </ligand>
</feature>
<dbReference type="eggNOG" id="COG1778">
    <property type="taxonomic scope" value="Bacteria"/>
</dbReference>
<dbReference type="InterPro" id="IPR023214">
    <property type="entry name" value="HAD_sf"/>
</dbReference>
<dbReference type="GO" id="GO:0016788">
    <property type="term" value="F:hydrolase activity, acting on ester bonds"/>
    <property type="evidence" value="ECO:0007669"/>
    <property type="project" value="InterPro"/>
</dbReference>
<dbReference type="NCBIfam" id="TIGR01662">
    <property type="entry name" value="HAD-SF-IIIA"/>
    <property type="match status" value="1"/>
</dbReference>
<evidence type="ECO:0000256" key="3">
    <source>
        <dbReference type="ARBA" id="ARBA00011881"/>
    </source>
</evidence>
<dbReference type="HOGENOM" id="CLU_106694_0_1_9"/>
<protein>
    <submittedName>
        <fullName evidence="8">3-deoxy-D-manno-octulosonate 8-phosphate phosphatase YrbI family</fullName>
    </submittedName>
    <submittedName>
        <fullName evidence="9">HAD-IIIA family hydrolase</fullName>
    </submittedName>
</protein>
<evidence type="ECO:0000256" key="1">
    <source>
        <dbReference type="ARBA" id="ARBA00001946"/>
    </source>
</evidence>